<keyword evidence="3" id="KW-1185">Reference proteome</keyword>
<evidence type="ECO:0000313" key="3">
    <source>
        <dbReference type="Proteomes" id="UP000215914"/>
    </source>
</evidence>
<gene>
    <name evidence="2" type="ORF">HanXRQr2_Chr15g0704021</name>
</gene>
<dbReference type="Gramene" id="mRNA:HanXRQr2_Chr15g0704021">
    <property type="protein sequence ID" value="CDS:HanXRQr2_Chr15g0704021.1"/>
    <property type="gene ID" value="HanXRQr2_Chr15g0704021"/>
</dbReference>
<keyword evidence="1" id="KW-0812">Transmembrane</keyword>
<dbReference type="Proteomes" id="UP000215914">
    <property type="component" value="Unassembled WGS sequence"/>
</dbReference>
<reference evidence="2" key="2">
    <citation type="submission" date="2020-06" db="EMBL/GenBank/DDBJ databases">
        <title>Helianthus annuus Genome sequencing and assembly Release 2.</title>
        <authorList>
            <person name="Gouzy J."/>
            <person name="Langlade N."/>
            <person name="Munos S."/>
        </authorList>
    </citation>
    <scope>NUCLEOTIDE SEQUENCE</scope>
    <source>
        <tissue evidence="2">Leaves</tissue>
    </source>
</reference>
<keyword evidence="1" id="KW-0472">Membrane</keyword>
<evidence type="ECO:0000313" key="2">
    <source>
        <dbReference type="EMBL" id="KAF5765461.1"/>
    </source>
</evidence>
<dbReference type="EMBL" id="MNCJ02000330">
    <property type="protein sequence ID" value="KAF5765461.1"/>
    <property type="molecule type" value="Genomic_DNA"/>
</dbReference>
<organism evidence="2 3">
    <name type="scientific">Helianthus annuus</name>
    <name type="common">Common sunflower</name>
    <dbReference type="NCBI Taxonomy" id="4232"/>
    <lineage>
        <taxon>Eukaryota</taxon>
        <taxon>Viridiplantae</taxon>
        <taxon>Streptophyta</taxon>
        <taxon>Embryophyta</taxon>
        <taxon>Tracheophyta</taxon>
        <taxon>Spermatophyta</taxon>
        <taxon>Magnoliopsida</taxon>
        <taxon>eudicotyledons</taxon>
        <taxon>Gunneridae</taxon>
        <taxon>Pentapetalae</taxon>
        <taxon>asterids</taxon>
        <taxon>campanulids</taxon>
        <taxon>Asterales</taxon>
        <taxon>Asteraceae</taxon>
        <taxon>Asteroideae</taxon>
        <taxon>Heliantheae alliance</taxon>
        <taxon>Heliantheae</taxon>
        <taxon>Helianthus</taxon>
    </lineage>
</organism>
<accession>A0A9K3H3V9</accession>
<evidence type="ECO:0000256" key="1">
    <source>
        <dbReference type="SAM" id="Phobius"/>
    </source>
</evidence>
<proteinExistence type="predicted"/>
<feature type="transmembrane region" description="Helical" evidence="1">
    <location>
        <begin position="45"/>
        <end position="67"/>
    </location>
</feature>
<dbReference type="AlphaFoldDB" id="A0A9K3H3V9"/>
<protein>
    <submittedName>
        <fullName evidence="2">Uncharacterized protein</fullName>
    </submittedName>
</protein>
<keyword evidence="1" id="KW-1133">Transmembrane helix</keyword>
<reference evidence="2" key="1">
    <citation type="journal article" date="2017" name="Nature">
        <title>The sunflower genome provides insights into oil metabolism, flowering and Asterid evolution.</title>
        <authorList>
            <person name="Badouin H."/>
            <person name="Gouzy J."/>
            <person name="Grassa C.J."/>
            <person name="Murat F."/>
            <person name="Staton S.E."/>
            <person name="Cottret L."/>
            <person name="Lelandais-Briere C."/>
            <person name="Owens G.L."/>
            <person name="Carrere S."/>
            <person name="Mayjonade B."/>
            <person name="Legrand L."/>
            <person name="Gill N."/>
            <person name="Kane N.C."/>
            <person name="Bowers J.E."/>
            <person name="Hubner S."/>
            <person name="Bellec A."/>
            <person name="Berard A."/>
            <person name="Berges H."/>
            <person name="Blanchet N."/>
            <person name="Boniface M.C."/>
            <person name="Brunel D."/>
            <person name="Catrice O."/>
            <person name="Chaidir N."/>
            <person name="Claudel C."/>
            <person name="Donnadieu C."/>
            <person name="Faraut T."/>
            <person name="Fievet G."/>
            <person name="Helmstetter N."/>
            <person name="King M."/>
            <person name="Knapp S.J."/>
            <person name="Lai Z."/>
            <person name="Le Paslier M.C."/>
            <person name="Lippi Y."/>
            <person name="Lorenzon L."/>
            <person name="Mandel J.R."/>
            <person name="Marage G."/>
            <person name="Marchand G."/>
            <person name="Marquand E."/>
            <person name="Bret-Mestries E."/>
            <person name="Morien E."/>
            <person name="Nambeesan S."/>
            <person name="Nguyen T."/>
            <person name="Pegot-Espagnet P."/>
            <person name="Pouilly N."/>
            <person name="Raftis F."/>
            <person name="Sallet E."/>
            <person name="Schiex T."/>
            <person name="Thomas J."/>
            <person name="Vandecasteele C."/>
            <person name="Vares D."/>
            <person name="Vear F."/>
            <person name="Vautrin S."/>
            <person name="Crespi M."/>
            <person name="Mangin B."/>
            <person name="Burke J.M."/>
            <person name="Salse J."/>
            <person name="Munos S."/>
            <person name="Vincourt P."/>
            <person name="Rieseberg L.H."/>
            <person name="Langlade N.B."/>
        </authorList>
    </citation>
    <scope>NUCLEOTIDE SEQUENCE</scope>
    <source>
        <tissue evidence="2">Leaves</tissue>
    </source>
</reference>
<name>A0A9K3H3V9_HELAN</name>
<sequence length="77" mass="8756">MKDGIDLHEALNVSIEEYLAPLEDFDNLLCDKVLSGENIEHLQSMIFSILIVLYLFLSSNVATFFLAKLMDCETMVQ</sequence>
<comment type="caution">
    <text evidence="2">The sequence shown here is derived from an EMBL/GenBank/DDBJ whole genome shotgun (WGS) entry which is preliminary data.</text>
</comment>